<evidence type="ECO:0000256" key="6">
    <source>
        <dbReference type="SAM" id="Phobius"/>
    </source>
</evidence>
<evidence type="ECO:0000256" key="2">
    <source>
        <dbReference type="ARBA" id="ARBA00022692"/>
    </source>
</evidence>
<evidence type="ECO:0000313" key="8">
    <source>
        <dbReference type="Proteomes" id="UP001050691"/>
    </source>
</evidence>
<feature type="transmembrane region" description="Helical" evidence="6">
    <location>
        <begin position="234"/>
        <end position="251"/>
    </location>
</feature>
<dbReference type="Proteomes" id="UP001050691">
    <property type="component" value="Unassembled WGS sequence"/>
</dbReference>
<evidence type="ECO:0000256" key="5">
    <source>
        <dbReference type="SAM" id="MobiDB-lite"/>
    </source>
</evidence>
<comment type="subcellular location">
    <subcellularLocation>
        <location evidence="1">Membrane</location>
        <topology evidence="1">Multi-pass membrane protein</topology>
    </subcellularLocation>
</comment>
<evidence type="ECO:0000256" key="3">
    <source>
        <dbReference type="ARBA" id="ARBA00022989"/>
    </source>
</evidence>
<evidence type="ECO:0000256" key="4">
    <source>
        <dbReference type="ARBA" id="ARBA00023136"/>
    </source>
</evidence>
<gene>
    <name evidence="7" type="ORF">Clacol_006307</name>
</gene>
<dbReference type="AlphaFoldDB" id="A0AAV5AHV2"/>
<proteinExistence type="predicted"/>
<comment type="caution">
    <text evidence="7">The sequence shown here is derived from an EMBL/GenBank/DDBJ whole genome shotgun (WGS) entry which is preliminary data.</text>
</comment>
<evidence type="ECO:0000256" key="1">
    <source>
        <dbReference type="ARBA" id="ARBA00004141"/>
    </source>
</evidence>
<dbReference type="PANTHER" id="PTHR21576">
    <property type="entry name" value="UNCHARACTERIZED NODULIN-LIKE PROTEIN"/>
    <property type="match status" value="1"/>
</dbReference>
<dbReference type="GO" id="GO:0000329">
    <property type="term" value="C:fungal-type vacuole membrane"/>
    <property type="evidence" value="ECO:0007669"/>
    <property type="project" value="TreeGrafter"/>
</dbReference>
<protein>
    <submittedName>
        <fullName evidence="7">Uncharacterized protein</fullName>
    </submittedName>
</protein>
<keyword evidence="3 6" id="KW-1133">Transmembrane helix</keyword>
<dbReference type="InterPro" id="IPR036259">
    <property type="entry name" value="MFS_trans_sf"/>
</dbReference>
<dbReference type="EMBL" id="BPWL01000007">
    <property type="protein sequence ID" value="GJJ12066.1"/>
    <property type="molecule type" value="Genomic_DNA"/>
</dbReference>
<keyword evidence="4 6" id="KW-0472">Membrane</keyword>
<sequence>MALFGLSPLILSLLASKWFMFPQRGLDVANYTAFLAVLTAIIHIIGAINLRVDSPIQQQNSADDDSSGVEPSNGEVTSDSDETSALLPQKIDLGNYDSFWDILRDPHFWILALITLLVLGSCEMVMANIGTIALALPTTQGTEITAGPFANSTTVTSVATTQVRLLSFSNTISRITTGPMADFISPVASYLRPGLLVLPRQHKISRVVFLFGSCLLMTISFLWMVFVIQVQEQIWLFSVGIGTAYGSTFTVL</sequence>
<organism evidence="7 8">
    <name type="scientific">Clathrus columnatus</name>
    <dbReference type="NCBI Taxonomy" id="1419009"/>
    <lineage>
        <taxon>Eukaryota</taxon>
        <taxon>Fungi</taxon>
        <taxon>Dikarya</taxon>
        <taxon>Basidiomycota</taxon>
        <taxon>Agaricomycotina</taxon>
        <taxon>Agaricomycetes</taxon>
        <taxon>Phallomycetidae</taxon>
        <taxon>Phallales</taxon>
        <taxon>Clathraceae</taxon>
        <taxon>Clathrus</taxon>
    </lineage>
</organism>
<name>A0AAV5AHV2_9AGAM</name>
<feature type="transmembrane region" description="Helical" evidence="6">
    <location>
        <begin position="207"/>
        <end position="228"/>
    </location>
</feature>
<keyword evidence="8" id="KW-1185">Reference proteome</keyword>
<feature type="region of interest" description="Disordered" evidence="5">
    <location>
        <begin position="58"/>
        <end position="82"/>
    </location>
</feature>
<dbReference type="PANTHER" id="PTHR21576:SF158">
    <property type="entry name" value="RIBOSOMAL RNA-PROCESSING PROTEIN 12-LIKE CONSERVED DOMAIN-CONTAINING PROTEIN"/>
    <property type="match status" value="1"/>
</dbReference>
<feature type="transmembrane region" description="Helical" evidence="6">
    <location>
        <begin position="31"/>
        <end position="50"/>
    </location>
</feature>
<keyword evidence="2 6" id="KW-0812">Transmembrane</keyword>
<reference evidence="7" key="1">
    <citation type="submission" date="2021-10" db="EMBL/GenBank/DDBJ databases">
        <title>De novo Genome Assembly of Clathrus columnatus (Basidiomycota, Fungi) Using Illumina and Nanopore Sequence Data.</title>
        <authorList>
            <person name="Ogiso-Tanaka E."/>
            <person name="Itagaki H."/>
            <person name="Hosoya T."/>
            <person name="Hosaka K."/>
        </authorList>
    </citation>
    <scope>NUCLEOTIDE SEQUENCE</scope>
    <source>
        <strain evidence="7">MO-923</strain>
    </source>
</reference>
<dbReference type="SUPFAM" id="SSF103473">
    <property type="entry name" value="MFS general substrate transporter"/>
    <property type="match status" value="1"/>
</dbReference>
<evidence type="ECO:0000313" key="7">
    <source>
        <dbReference type="EMBL" id="GJJ12066.1"/>
    </source>
</evidence>
<accession>A0AAV5AHV2</accession>